<feature type="non-terminal residue" evidence="2">
    <location>
        <position position="46"/>
    </location>
</feature>
<evidence type="ECO:0000313" key="2">
    <source>
        <dbReference type="EMBL" id="CAG7832783.1"/>
    </source>
</evidence>
<name>A0A8J2PJD2_9HEXA</name>
<proteinExistence type="predicted"/>
<sequence length="46" mass="5073">KAVIEINEEGAEAAAATGVHIRRTRAIEIVEEFNANHPFIYAILHS</sequence>
<gene>
    <name evidence="2" type="ORF">AFUS01_LOCUS42451</name>
</gene>
<feature type="domain" description="Serpin" evidence="1">
    <location>
        <begin position="1"/>
        <end position="45"/>
    </location>
</feature>
<dbReference type="InterPro" id="IPR023796">
    <property type="entry name" value="Serpin_dom"/>
</dbReference>
<evidence type="ECO:0000259" key="1">
    <source>
        <dbReference type="Pfam" id="PF00079"/>
    </source>
</evidence>
<dbReference type="EMBL" id="CAJVCH010566983">
    <property type="protein sequence ID" value="CAG7832783.1"/>
    <property type="molecule type" value="Genomic_DNA"/>
</dbReference>
<comment type="caution">
    <text evidence="2">The sequence shown here is derived from an EMBL/GenBank/DDBJ whole genome shotgun (WGS) entry which is preliminary data.</text>
</comment>
<dbReference type="AlphaFoldDB" id="A0A8J2PJD2"/>
<reference evidence="2" key="1">
    <citation type="submission" date="2021-06" db="EMBL/GenBank/DDBJ databases">
        <authorList>
            <person name="Hodson N. C."/>
            <person name="Mongue J. A."/>
            <person name="Jaron S. K."/>
        </authorList>
    </citation>
    <scope>NUCLEOTIDE SEQUENCE</scope>
</reference>
<evidence type="ECO:0000313" key="3">
    <source>
        <dbReference type="Proteomes" id="UP000708208"/>
    </source>
</evidence>
<dbReference type="Proteomes" id="UP000708208">
    <property type="component" value="Unassembled WGS sequence"/>
</dbReference>
<organism evidence="2 3">
    <name type="scientific">Allacma fusca</name>
    <dbReference type="NCBI Taxonomy" id="39272"/>
    <lineage>
        <taxon>Eukaryota</taxon>
        <taxon>Metazoa</taxon>
        <taxon>Ecdysozoa</taxon>
        <taxon>Arthropoda</taxon>
        <taxon>Hexapoda</taxon>
        <taxon>Collembola</taxon>
        <taxon>Symphypleona</taxon>
        <taxon>Sminthuridae</taxon>
        <taxon>Allacma</taxon>
    </lineage>
</organism>
<dbReference type="OrthoDB" id="671595at2759"/>
<accession>A0A8J2PJD2</accession>
<protein>
    <recommendedName>
        <fullName evidence="1">Serpin domain-containing protein</fullName>
    </recommendedName>
</protein>
<dbReference type="Pfam" id="PF00079">
    <property type="entry name" value="Serpin"/>
    <property type="match status" value="1"/>
</dbReference>
<keyword evidence="3" id="KW-1185">Reference proteome</keyword>